<gene>
    <name evidence="1" type="ORF">L195_g060150</name>
</gene>
<comment type="caution">
    <text evidence="1">The sequence shown here is derived from an EMBL/GenBank/DDBJ whole genome shotgun (WGS) entry which is preliminary data.</text>
</comment>
<evidence type="ECO:0000313" key="2">
    <source>
        <dbReference type="Proteomes" id="UP000236291"/>
    </source>
</evidence>
<feature type="non-terminal residue" evidence="1">
    <location>
        <position position="1"/>
    </location>
</feature>
<dbReference type="EMBL" id="ASHM01136350">
    <property type="protein sequence ID" value="PNX60370.1"/>
    <property type="molecule type" value="Genomic_DNA"/>
</dbReference>
<organism evidence="1 2">
    <name type="scientific">Trifolium pratense</name>
    <name type="common">Red clover</name>
    <dbReference type="NCBI Taxonomy" id="57577"/>
    <lineage>
        <taxon>Eukaryota</taxon>
        <taxon>Viridiplantae</taxon>
        <taxon>Streptophyta</taxon>
        <taxon>Embryophyta</taxon>
        <taxon>Tracheophyta</taxon>
        <taxon>Spermatophyta</taxon>
        <taxon>Magnoliopsida</taxon>
        <taxon>eudicotyledons</taxon>
        <taxon>Gunneridae</taxon>
        <taxon>Pentapetalae</taxon>
        <taxon>rosids</taxon>
        <taxon>fabids</taxon>
        <taxon>Fabales</taxon>
        <taxon>Fabaceae</taxon>
        <taxon>Papilionoideae</taxon>
        <taxon>50 kb inversion clade</taxon>
        <taxon>NPAAA clade</taxon>
        <taxon>Hologalegina</taxon>
        <taxon>IRL clade</taxon>
        <taxon>Trifolieae</taxon>
        <taxon>Trifolium</taxon>
    </lineage>
</organism>
<evidence type="ECO:0000313" key="1">
    <source>
        <dbReference type="EMBL" id="PNX60370.1"/>
    </source>
</evidence>
<proteinExistence type="predicted"/>
<name>A0A2K3K296_TRIPR</name>
<dbReference type="AlphaFoldDB" id="A0A2K3K296"/>
<accession>A0A2K3K296</accession>
<sequence length="82" mass="9151">ENLLVANFFTATSNNSSSQIRATNPSRSHLLVVVTSRYTSRGYLFAMATSSYSILCSISSQEIRATIPFCAVSPRMRYEQHI</sequence>
<reference evidence="1 2" key="2">
    <citation type="journal article" date="2017" name="Front. Plant Sci.">
        <title>Gene Classification and Mining of Molecular Markers Useful in Red Clover (Trifolium pratense) Breeding.</title>
        <authorList>
            <person name="Istvanek J."/>
            <person name="Dluhosova J."/>
            <person name="Dluhos P."/>
            <person name="Patkova L."/>
            <person name="Nedelnik J."/>
            <person name="Repkova J."/>
        </authorList>
    </citation>
    <scope>NUCLEOTIDE SEQUENCE [LARGE SCALE GENOMIC DNA]</scope>
    <source>
        <strain evidence="2">cv. Tatra</strain>
        <tissue evidence="1">Young leaves</tissue>
    </source>
</reference>
<protein>
    <submittedName>
        <fullName evidence="1">Uncharacterized protein</fullName>
    </submittedName>
</protein>
<dbReference type="Proteomes" id="UP000236291">
    <property type="component" value="Unassembled WGS sequence"/>
</dbReference>
<reference evidence="1 2" key="1">
    <citation type="journal article" date="2014" name="Am. J. Bot.">
        <title>Genome assembly and annotation for red clover (Trifolium pratense; Fabaceae).</title>
        <authorList>
            <person name="Istvanek J."/>
            <person name="Jaros M."/>
            <person name="Krenek A."/>
            <person name="Repkova J."/>
        </authorList>
    </citation>
    <scope>NUCLEOTIDE SEQUENCE [LARGE SCALE GENOMIC DNA]</scope>
    <source>
        <strain evidence="2">cv. Tatra</strain>
        <tissue evidence="1">Young leaves</tissue>
    </source>
</reference>